<name>A0ABW0RHK4_9GAMM</name>
<comment type="caution">
    <text evidence="2">The sequence shown here is derived from an EMBL/GenBank/DDBJ whole genome shotgun (WGS) entry which is preliminary data.</text>
</comment>
<protein>
    <submittedName>
        <fullName evidence="2">Helix-turn-helix domain-containing protein</fullName>
    </submittedName>
</protein>
<proteinExistence type="predicted"/>
<dbReference type="InterPro" id="IPR010744">
    <property type="entry name" value="Phage_CI_N"/>
</dbReference>
<organism evidence="2 3">
    <name type="scientific">Marinobacter koreensis</name>
    <dbReference type="NCBI Taxonomy" id="335974"/>
    <lineage>
        <taxon>Bacteria</taxon>
        <taxon>Pseudomonadati</taxon>
        <taxon>Pseudomonadota</taxon>
        <taxon>Gammaproteobacteria</taxon>
        <taxon>Pseudomonadales</taxon>
        <taxon>Marinobacteraceae</taxon>
        <taxon>Marinobacter</taxon>
    </lineage>
</organism>
<sequence length="133" mass="14701">MANNLKAAARAKRIQEAIDTSGVRMSRIADRLDVARTSVLNWKRHGGIQAEHIKGLAEITGFNFWWLAFGEGPKLGNDKDILEFTIQKMIETSPEHAALLHRQAQMTASGALTRKLAKALTRTLEAIPAKEPT</sequence>
<accession>A0ABW0RHK4</accession>
<dbReference type="EMBL" id="JBHSNL010000001">
    <property type="protein sequence ID" value="MFC5544256.1"/>
    <property type="molecule type" value="Genomic_DNA"/>
</dbReference>
<evidence type="ECO:0000313" key="2">
    <source>
        <dbReference type="EMBL" id="MFC5544256.1"/>
    </source>
</evidence>
<dbReference type="Proteomes" id="UP001596055">
    <property type="component" value="Unassembled WGS sequence"/>
</dbReference>
<dbReference type="Gene3D" id="1.10.260.40">
    <property type="entry name" value="lambda repressor-like DNA-binding domains"/>
    <property type="match status" value="1"/>
</dbReference>
<evidence type="ECO:0000259" key="1">
    <source>
        <dbReference type="Pfam" id="PF07022"/>
    </source>
</evidence>
<gene>
    <name evidence="2" type="ORF">ACFPQA_04290</name>
</gene>
<dbReference type="Pfam" id="PF07022">
    <property type="entry name" value="Phage_CI_repr"/>
    <property type="match status" value="1"/>
</dbReference>
<reference evidence="3" key="1">
    <citation type="journal article" date="2019" name="Int. J. Syst. Evol. Microbiol.">
        <title>The Global Catalogue of Microorganisms (GCM) 10K type strain sequencing project: providing services to taxonomists for standard genome sequencing and annotation.</title>
        <authorList>
            <consortium name="The Broad Institute Genomics Platform"/>
            <consortium name="The Broad Institute Genome Sequencing Center for Infectious Disease"/>
            <person name="Wu L."/>
            <person name="Ma J."/>
        </authorList>
    </citation>
    <scope>NUCLEOTIDE SEQUENCE [LARGE SCALE GENOMIC DNA]</scope>
    <source>
        <strain evidence="3">CGMCC 4.1799</strain>
    </source>
</reference>
<keyword evidence="3" id="KW-1185">Reference proteome</keyword>
<dbReference type="RefSeq" id="WP_282451718.1">
    <property type="nucleotide sequence ID" value="NZ_JAKZAJ010000001.1"/>
</dbReference>
<dbReference type="InterPro" id="IPR010982">
    <property type="entry name" value="Lambda_DNA-bd_dom_sf"/>
</dbReference>
<feature type="domain" description="Bacteriophage CI repressor N-terminal" evidence="1">
    <location>
        <begin position="19"/>
        <end position="73"/>
    </location>
</feature>
<evidence type="ECO:0000313" key="3">
    <source>
        <dbReference type="Proteomes" id="UP001596055"/>
    </source>
</evidence>